<keyword evidence="4" id="KW-1185">Reference proteome</keyword>
<evidence type="ECO:0000256" key="1">
    <source>
        <dbReference type="SAM" id="Phobius"/>
    </source>
</evidence>
<name>A0A8S4NXV1_OWEFU</name>
<feature type="transmembrane region" description="Helical" evidence="1">
    <location>
        <begin position="214"/>
        <end position="233"/>
    </location>
</feature>
<protein>
    <submittedName>
        <fullName evidence="3">Uncharacterized protein</fullName>
    </submittedName>
</protein>
<dbReference type="Proteomes" id="UP000749559">
    <property type="component" value="Unassembled WGS sequence"/>
</dbReference>
<sequence length="433" mass="49474">MCLSFLSCLSMSVTLGLLVANWANEGCSYYPSICHLKDEIALLTPHVENISKTLNSDADMLKVMYEMNREFYNTLTTANGKNELIVGKLEMIRQYSADIVVLQENVAGVEMTDIDPEQIKSNVTAININIAGVKVQISSLKGSYIQMHKYWYIYGAFLAIEILIKILNFMNNAYNCYKSRKRMKNSQSEAHHATDGKIRKMHMYLYAHPRVAKVLKFAAYGVGFFLNGMVIYFDITTSKASHDSLMTIREYLRNIISDTALNQQTLTNCITIETKAATEMEVIYGKIRQGFVNSSDFMNQVKVYSEDYYDQSIARIPVYTLDNVNKNNLIACQIQYIDWLIAQEGNLQGFIDRMNALESVINMVNLVTPPIFAFQLLLIGQAHDPTVMLPIIFHVIIDLKPDLDLWPDMNMTTYQIIQHNLTQWRNKFTSNSI</sequence>
<dbReference type="EMBL" id="CAIIXF020000006">
    <property type="protein sequence ID" value="CAH1785888.1"/>
    <property type="molecule type" value="Genomic_DNA"/>
</dbReference>
<evidence type="ECO:0000256" key="2">
    <source>
        <dbReference type="SAM" id="SignalP"/>
    </source>
</evidence>
<feature type="transmembrane region" description="Helical" evidence="1">
    <location>
        <begin position="151"/>
        <end position="174"/>
    </location>
</feature>
<feature type="signal peptide" evidence="2">
    <location>
        <begin position="1"/>
        <end position="16"/>
    </location>
</feature>
<proteinExistence type="predicted"/>
<evidence type="ECO:0000313" key="4">
    <source>
        <dbReference type="Proteomes" id="UP000749559"/>
    </source>
</evidence>
<keyword evidence="1" id="KW-1133">Transmembrane helix</keyword>
<accession>A0A8S4NXV1</accession>
<gene>
    <name evidence="3" type="ORF">OFUS_LOCUS11891</name>
</gene>
<reference evidence="3" key="1">
    <citation type="submission" date="2022-03" db="EMBL/GenBank/DDBJ databases">
        <authorList>
            <person name="Martin C."/>
        </authorList>
    </citation>
    <scope>NUCLEOTIDE SEQUENCE</scope>
</reference>
<feature type="chain" id="PRO_5035913743" evidence="2">
    <location>
        <begin position="17"/>
        <end position="433"/>
    </location>
</feature>
<organism evidence="3 4">
    <name type="scientific">Owenia fusiformis</name>
    <name type="common">Polychaete worm</name>
    <dbReference type="NCBI Taxonomy" id="6347"/>
    <lineage>
        <taxon>Eukaryota</taxon>
        <taxon>Metazoa</taxon>
        <taxon>Spiralia</taxon>
        <taxon>Lophotrochozoa</taxon>
        <taxon>Annelida</taxon>
        <taxon>Polychaeta</taxon>
        <taxon>Sedentaria</taxon>
        <taxon>Canalipalpata</taxon>
        <taxon>Sabellida</taxon>
        <taxon>Oweniida</taxon>
        <taxon>Oweniidae</taxon>
        <taxon>Owenia</taxon>
    </lineage>
</organism>
<evidence type="ECO:0000313" key="3">
    <source>
        <dbReference type="EMBL" id="CAH1785888.1"/>
    </source>
</evidence>
<dbReference type="AlphaFoldDB" id="A0A8S4NXV1"/>
<keyword evidence="1" id="KW-0812">Transmembrane</keyword>
<comment type="caution">
    <text evidence="3">The sequence shown here is derived from an EMBL/GenBank/DDBJ whole genome shotgun (WGS) entry which is preliminary data.</text>
</comment>
<keyword evidence="1" id="KW-0472">Membrane</keyword>
<keyword evidence="2" id="KW-0732">Signal</keyword>